<feature type="compositionally biased region" description="Polar residues" evidence="6">
    <location>
        <begin position="172"/>
        <end position="201"/>
    </location>
</feature>
<dbReference type="EMBL" id="LLXJ01000040">
    <property type="protein sequence ID" value="PKC16642.1"/>
    <property type="molecule type" value="Genomic_DNA"/>
</dbReference>
<dbReference type="Pfam" id="PF14634">
    <property type="entry name" value="zf-RING_5"/>
    <property type="match status" value="1"/>
</dbReference>
<dbReference type="EMBL" id="LLXH01000112">
    <property type="protein sequence ID" value="PKC72823.1"/>
    <property type="molecule type" value="Genomic_DNA"/>
</dbReference>
<evidence type="ECO:0000313" key="13">
    <source>
        <dbReference type="Proteomes" id="UP000684084"/>
    </source>
</evidence>
<dbReference type="GO" id="GO:0008270">
    <property type="term" value="F:zinc ion binding"/>
    <property type="evidence" value="ECO:0007669"/>
    <property type="project" value="UniProtKB-KW"/>
</dbReference>
<dbReference type="InterPro" id="IPR017907">
    <property type="entry name" value="Znf_RING_CS"/>
</dbReference>
<dbReference type="InterPro" id="IPR042123">
    <property type="entry name" value="Zip3/RNF212-like"/>
</dbReference>
<accession>A0A2I1DWR4</accession>
<dbReference type="GO" id="GO:0007131">
    <property type="term" value="P:reciprocal meiotic recombination"/>
    <property type="evidence" value="ECO:0007669"/>
    <property type="project" value="InterPro"/>
</dbReference>
<evidence type="ECO:0000313" key="11">
    <source>
        <dbReference type="Proteomes" id="UP000232688"/>
    </source>
</evidence>
<dbReference type="CDD" id="cd14686">
    <property type="entry name" value="bZIP"/>
    <property type="match status" value="1"/>
</dbReference>
<dbReference type="PANTHER" id="PTHR22663">
    <property type="entry name" value="RING FINGER PROTEIN NARYA-RELATED"/>
    <property type="match status" value="1"/>
</dbReference>
<proteinExistence type="predicted"/>
<feature type="compositionally biased region" description="Polar residues" evidence="6">
    <location>
        <begin position="149"/>
        <end position="163"/>
    </location>
</feature>
<name>A0A2I1DWR4_9GLOM</name>
<reference evidence="10 11" key="3">
    <citation type="submission" date="2017-10" db="EMBL/GenBank/DDBJ databases">
        <title>Extensive intraspecific genome diversity in a model arbuscular mycorrhizal fungus.</title>
        <authorList>
            <person name="Chen E.C.H."/>
            <person name="Morin E."/>
            <person name="Baudet D."/>
            <person name="Noel J."/>
            <person name="Ndikumana S."/>
            <person name="Charron P."/>
            <person name="St-Onge C."/>
            <person name="Giorgi J."/>
            <person name="Grigoriev I.V."/>
            <person name="Roux C."/>
            <person name="Martin F.M."/>
            <person name="Corradi N."/>
        </authorList>
    </citation>
    <scope>NUCLEOTIDE SEQUENCE [LARGE SCALE GENOMIC DNA]</scope>
    <source>
        <strain evidence="10 11">A1</strain>
    </source>
</reference>
<dbReference type="InterPro" id="IPR001841">
    <property type="entry name" value="Znf_RING"/>
</dbReference>
<evidence type="ECO:0000256" key="2">
    <source>
        <dbReference type="ARBA" id="ARBA00022771"/>
    </source>
</evidence>
<dbReference type="SMART" id="SM00184">
    <property type="entry name" value="RING"/>
    <property type="match status" value="1"/>
</dbReference>
<reference evidence="10 11" key="4">
    <citation type="submission" date="2017-10" db="EMBL/GenBank/DDBJ databases">
        <title>Genome analyses suggest a sexual origin of heterokaryosis in a supposedly ancient asexual fungus.</title>
        <authorList>
            <person name="Corradi N."/>
            <person name="Sedzielewska K."/>
            <person name="Noel J."/>
            <person name="Charron P."/>
            <person name="Farinelli L."/>
            <person name="Marton T."/>
            <person name="Kruger M."/>
            <person name="Pelin A."/>
            <person name="Brachmann A."/>
            <person name="Corradi N."/>
        </authorList>
    </citation>
    <scope>NUCLEOTIDE SEQUENCE [LARGE SCALE GENOMIC DNA]</scope>
    <source>
        <strain evidence="10 11">A1</strain>
    </source>
</reference>
<evidence type="ECO:0000259" key="7">
    <source>
        <dbReference type="PROSITE" id="PS50089"/>
    </source>
</evidence>
<evidence type="ECO:0000313" key="10">
    <source>
        <dbReference type="EMBL" id="PKC72823.1"/>
    </source>
</evidence>
<dbReference type="OrthoDB" id="2535391at2759"/>
<protein>
    <recommendedName>
        <fullName evidence="7">RING-type domain-containing protein</fullName>
    </recommendedName>
</protein>
<evidence type="ECO:0000256" key="1">
    <source>
        <dbReference type="ARBA" id="ARBA00022723"/>
    </source>
</evidence>
<dbReference type="AlphaFoldDB" id="A0A2I1DWR4"/>
<reference evidence="9 12" key="1">
    <citation type="submission" date="2016-04" db="EMBL/GenBank/DDBJ databases">
        <title>Genome analyses suggest a sexual origin of heterokaryosis in a supposedly ancient asexual fungus.</title>
        <authorList>
            <person name="Ropars J."/>
            <person name="Sedzielewska K."/>
            <person name="Noel J."/>
            <person name="Charron P."/>
            <person name="Farinelli L."/>
            <person name="Marton T."/>
            <person name="Kruger M."/>
            <person name="Pelin A."/>
            <person name="Brachmann A."/>
            <person name="Corradi N."/>
        </authorList>
    </citation>
    <scope>NUCLEOTIDE SEQUENCE [LARGE SCALE GENOMIC DNA]</scope>
    <source>
        <strain evidence="9 12">A5</strain>
    </source>
</reference>
<gene>
    <name evidence="8" type="ORF">CHRIB12_LOCUS20514</name>
    <name evidence="10" type="ORF">RhiirA1_438006</name>
    <name evidence="9" type="ORF">RhiirA5_406800</name>
</gene>
<dbReference type="PROSITE" id="PS50089">
    <property type="entry name" value="ZF_RING_2"/>
    <property type="match status" value="1"/>
</dbReference>
<dbReference type="Gene3D" id="3.30.40.10">
    <property type="entry name" value="Zinc/RING finger domain, C3HC4 (zinc finger)"/>
    <property type="match status" value="1"/>
</dbReference>
<evidence type="ECO:0000313" key="9">
    <source>
        <dbReference type="EMBL" id="PKC16642.1"/>
    </source>
</evidence>
<dbReference type="InterPro" id="IPR013083">
    <property type="entry name" value="Znf_RING/FYVE/PHD"/>
</dbReference>
<keyword evidence="3" id="KW-0862">Zinc</keyword>
<feature type="region of interest" description="Disordered" evidence="6">
    <location>
        <begin position="343"/>
        <end position="362"/>
    </location>
</feature>
<dbReference type="Proteomes" id="UP000232722">
    <property type="component" value="Unassembled WGS sequence"/>
</dbReference>
<evidence type="ECO:0000256" key="6">
    <source>
        <dbReference type="SAM" id="MobiDB-lite"/>
    </source>
</evidence>
<dbReference type="Proteomes" id="UP000232688">
    <property type="component" value="Unassembled WGS sequence"/>
</dbReference>
<keyword evidence="4" id="KW-0469">Meiosis</keyword>
<dbReference type="GO" id="GO:0019789">
    <property type="term" value="F:SUMO transferase activity"/>
    <property type="evidence" value="ECO:0007669"/>
    <property type="project" value="InterPro"/>
</dbReference>
<dbReference type="PROSITE" id="PS00518">
    <property type="entry name" value="ZF_RING_1"/>
    <property type="match status" value="1"/>
</dbReference>
<dbReference type="GO" id="GO:0000795">
    <property type="term" value="C:synaptonemal complex"/>
    <property type="evidence" value="ECO:0007669"/>
    <property type="project" value="InterPro"/>
</dbReference>
<evidence type="ECO:0000256" key="5">
    <source>
        <dbReference type="PROSITE-ProRule" id="PRU00175"/>
    </source>
</evidence>
<organism evidence="8 13">
    <name type="scientific">Rhizophagus irregularis</name>
    <dbReference type="NCBI Taxonomy" id="588596"/>
    <lineage>
        <taxon>Eukaryota</taxon>
        <taxon>Fungi</taxon>
        <taxon>Fungi incertae sedis</taxon>
        <taxon>Mucoromycota</taxon>
        <taxon>Glomeromycotina</taxon>
        <taxon>Glomeromycetes</taxon>
        <taxon>Glomerales</taxon>
        <taxon>Glomeraceae</taxon>
        <taxon>Rhizophagus</taxon>
    </lineage>
</organism>
<feature type="compositionally biased region" description="Pro residues" evidence="6">
    <location>
        <begin position="377"/>
        <end position="388"/>
    </location>
</feature>
<dbReference type="GO" id="GO:0007129">
    <property type="term" value="P:homologous chromosome pairing at meiosis"/>
    <property type="evidence" value="ECO:0007669"/>
    <property type="project" value="TreeGrafter"/>
</dbReference>
<evidence type="ECO:0000256" key="3">
    <source>
        <dbReference type="ARBA" id="ARBA00022833"/>
    </source>
</evidence>
<reference evidence="9 12" key="2">
    <citation type="submission" date="2017-09" db="EMBL/GenBank/DDBJ databases">
        <title>Extensive intraspecific genome diversity in a model arbuscular mycorrhizal fungus.</title>
        <authorList>
            <person name="Chen E.C."/>
            <person name="Morin E."/>
            <person name="Beaudet D."/>
            <person name="Noel J."/>
            <person name="Ndikumana S."/>
            <person name="Charron P."/>
            <person name="St-Onge C."/>
            <person name="Giorgi J."/>
            <person name="Grigoriev I.V."/>
            <person name="Roux C."/>
            <person name="Martin F.M."/>
            <person name="Corradi N."/>
        </authorList>
    </citation>
    <scope>NUCLEOTIDE SEQUENCE [LARGE SCALE GENOMIC DNA]</scope>
    <source>
        <strain evidence="9 12">A5</strain>
    </source>
</reference>
<dbReference type="VEuPathDB" id="FungiDB:RhiirFUN_025086"/>
<keyword evidence="1" id="KW-0479">Metal-binding</keyword>
<reference evidence="8" key="5">
    <citation type="submission" date="2020-05" db="EMBL/GenBank/DDBJ databases">
        <authorList>
            <person name="Rincon C."/>
            <person name="Sanders R I."/>
            <person name="Robbins C."/>
            <person name="Chaturvedi A."/>
        </authorList>
    </citation>
    <scope>NUCLEOTIDE SEQUENCE</scope>
    <source>
        <strain evidence="8">CHB12</strain>
    </source>
</reference>
<sequence length="405" mass="46133">MYIEFLHCNACFTYPSSSKEDQIRFWLTECGHVVCKSCLNKHGEASHDSSNVTEHTCPVCNTRCAAVELTDNLPPNLGAFFRTTYDILDEAADVMRFQKTNTISLIEFLKDKLHKQRQMLDKAKNEILQYKDMKNELQNLKEENRRLKSQLQEVRPNTSSTSVKRPIESPIKLNNSPLKLHKSPTQNRDLDISPSQTCQPKTPNPPKRLTLSTSINSPMRPLIFKQQSQQKYDNYSSQLEHQNNNGLPYSNQISWNYGVDGYDGISDRRDARAMPSPSNKCYSVSFSESNCDQYPRKISNTTFSRPGTASSTRMTWSELRNSNRIARHDVLRIDPGSRALSAASASKYQNPSPSNYTISTNFRPSLPMSRNFIVPQPQSPQPSQPPRTPIIRNRDALPGINNRGW</sequence>
<evidence type="ECO:0000313" key="12">
    <source>
        <dbReference type="Proteomes" id="UP000232722"/>
    </source>
</evidence>
<evidence type="ECO:0000313" key="8">
    <source>
        <dbReference type="EMBL" id="CAB5388215.1"/>
    </source>
</evidence>
<dbReference type="VEuPathDB" id="FungiDB:RhiirA1_438006"/>
<feature type="region of interest" description="Disordered" evidence="6">
    <location>
        <begin position="148"/>
        <end position="213"/>
    </location>
</feature>
<feature type="domain" description="RING-type" evidence="7">
    <location>
        <begin position="8"/>
        <end position="61"/>
    </location>
</feature>
<dbReference type="GO" id="GO:0016925">
    <property type="term" value="P:protein sumoylation"/>
    <property type="evidence" value="ECO:0007669"/>
    <property type="project" value="TreeGrafter"/>
</dbReference>
<dbReference type="EMBL" id="CAGKOT010000060">
    <property type="protein sequence ID" value="CAB5388215.1"/>
    <property type="molecule type" value="Genomic_DNA"/>
</dbReference>
<dbReference type="SUPFAM" id="SSF57850">
    <property type="entry name" value="RING/U-box"/>
    <property type="match status" value="1"/>
</dbReference>
<keyword evidence="2 5" id="KW-0863">Zinc-finger</keyword>
<dbReference type="PANTHER" id="PTHR22663:SF17">
    <property type="entry name" value="RING FINGER PROTEIN NARYA-RELATED"/>
    <property type="match status" value="1"/>
</dbReference>
<feature type="region of interest" description="Disordered" evidence="6">
    <location>
        <begin position="367"/>
        <end position="405"/>
    </location>
</feature>
<dbReference type="Proteomes" id="UP000684084">
    <property type="component" value="Unassembled WGS sequence"/>
</dbReference>
<evidence type="ECO:0000256" key="4">
    <source>
        <dbReference type="ARBA" id="ARBA00023254"/>
    </source>
</evidence>
<comment type="caution">
    <text evidence="8">The sequence shown here is derived from an EMBL/GenBank/DDBJ whole genome shotgun (WGS) entry which is preliminary data.</text>
</comment>
<dbReference type="VEuPathDB" id="FungiDB:FUN_025675"/>
<dbReference type="SMR" id="A0A2I1DWR4"/>